<evidence type="ECO:0000256" key="2">
    <source>
        <dbReference type="ARBA" id="ARBA00022448"/>
    </source>
</evidence>
<dbReference type="GO" id="GO:0016887">
    <property type="term" value="F:ATP hydrolysis activity"/>
    <property type="evidence" value="ECO:0007669"/>
    <property type="project" value="InterPro"/>
</dbReference>
<organism evidence="6 7">
    <name type="scientific">Anaerosphaera aminiphila DSM 21120</name>
    <dbReference type="NCBI Taxonomy" id="1120995"/>
    <lineage>
        <taxon>Bacteria</taxon>
        <taxon>Bacillati</taxon>
        <taxon>Bacillota</taxon>
        <taxon>Tissierellia</taxon>
        <taxon>Tissierellales</taxon>
        <taxon>Peptoniphilaceae</taxon>
        <taxon>Anaerosphaera</taxon>
    </lineage>
</organism>
<evidence type="ECO:0000256" key="1">
    <source>
        <dbReference type="ARBA" id="ARBA00005417"/>
    </source>
</evidence>
<sequence>MIEYKNVSFIRDDRKIIDNVSFKLNSGENWAILGPNGSGKSTLFSMLMAYTVPSRGSVSAFGTEFGRGNWNTVKSQIGIVSSTMDRFDEVLNKQSVFDIVLSGIKKTIGIYDEVREFEFEKTVGYIKKFSLGNLSDKKYGNLSQGERKKVLVVRSLISNPRVLILDEPCASLDLYQRENLLRTLEKIDEQTNLIYITHDINEIMEFITNVMLIKDGKIYKSGLKEDVLTSENLSGLYDLKVELEWNGKRAWVKVEE</sequence>
<accession>A0A1M5R7Z4</accession>
<dbReference type="Proteomes" id="UP000184032">
    <property type="component" value="Unassembled WGS sequence"/>
</dbReference>
<evidence type="ECO:0000259" key="5">
    <source>
        <dbReference type="PROSITE" id="PS50893"/>
    </source>
</evidence>
<keyword evidence="2" id="KW-0813">Transport</keyword>
<dbReference type="Pfam" id="PF00005">
    <property type="entry name" value="ABC_tran"/>
    <property type="match status" value="1"/>
</dbReference>
<gene>
    <name evidence="6" type="ORF">SAMN02745245_00849</name>
</gene>
<dbReference type="InterPro" id="IPR027417">
    <property type="entry name" value="P-loop_NTPase"/>
</dbReference>
<keyword evidence="3" id="KW-0547">Nucleotide-binding</keyword>
<dbReference type="PROSITE" id="PS00211">
    <property type="entry name" value="ABC_TRANSPORTER_1"/>
    <property type="match status" value="1"/>
</dbReference>
<evidence type="ECO:0000313" key="7">
    <source>
        <dbReference type="Proteomes" id="UP000184032"/>
    </source>
</evidence>
<keyword evidence="4 6" id="KW-0067">ATP-binding</keyword>
<evidence type="ECO:0000256" key="3">
    <source>
        <dbReference type="ARBA" id="ARBA00022741"/>
    </source>
</evidence>
<dbReference type="OrthoDB" id="9806726at2"/>
<dbReference type="InterPro" id="IPR003593">
    <property type="entry name" value="AAA+_ATPase"/>
</dbReference>
<dbReference type="STRING" id="1120995.SAMN02745245_00849"/>
<comment type="similarity">
    <text evidence="1">Belongs to the ABC transporter superfamily.</text>
</comment>
<dbReference type="PANTHER" id="PTHR42734">
    <property type="entry name" value="METAL TRANSPORT SYSTEM ATP-BINDING PROTEIN TM_0124-RELATED"/>
    <property type="match status" value="1"/>
</dbReference>
<dbReference type="PROSITE" id="PS50893">
    <property type="entry name" value="ABC_TRANSPORTER_2"/>
    <property type="match status" value="1"/>
</dbReference>
<dbReference type="PANTHER" id="PTHR42734:SF17">
    <property type="entry name" value="METAL TRANSPORT SYSTEM ATP-BINDING PROTEIN TM_0124-RELATED"/>
    <property type="match status" value="1"/>
</dbReference>
<reference evidence="6 7" key="1">
    <citation type="submission" date="2016-11" db="EMBL/GenBank/DDBJ databases">
        <authorList>
            <person name="Jaros S."/>
            <person name="Januszkiewicz K."/>
            <person name="Wedrychowicz H."/>
        </authorList>
    </citation>
    <scope>NUCLEOTIDE SEQUENCE [LARGE SCALE GENOMIC DNA]</scope>
    <source>
        <strain evidence="6 7">DSM 21120</strain>
    </source>
</reference>
<dbReference type="InterPro" id="IPR017871">
    <property type="entry name" value="ABC_transporter-like_CS"/>
</dbReference>
<evidence type="ECO:0000313" key="6">
    <source>
        <dbReference type="EMBL" id="SHH22210.1"/>
    </source>
</evidence>
<keyword evidence="7" id="KW-1185">Reference proteome</keyword>
<feature type="domain" description="ABC transporter" evidence="5">
    <location>
        <begin position="2"/>
        <end position="240"/>
    </location>
</feature>
<dbReference type="InterPro" id="IPR050153">
    <property type="entry name" value="Metal_Ion_Import_ABC"/>
</dbReference>
<protein>
    <submittedName>
        <fullName evidence="6">Iron complex transport system ATP-binding protein</fullName>
    </submittedName>
</protein>
<name>A0A1M5R7Z4_9FIRM</name>
<proteinExistence type="inferred from homology"/>
<dbReference type="Gene3D" id="3.40.50.300">
    <property type="entry name" value="P-loop containing nucleotide triphosphate hydrolases"/>
    <property type="match status" value="1"/>
</dbReference>
<dbReference type="SUPFAM" id="SSF52540">
    <property type="entry name" value="P-loop containing nucleoside triphosphate hydrolases"/>
    <property type="match status" value="1"/>
</dbReference>
<dbReference type="InterPro" id="IPR003439">
    <property type="entry name" value="ABC_transporter-like_ATP-bd"/>
</dbReference>
<dbReference type="EMBL" id="FQXI01000004">
    <property type="protein sequence ID" value="SHH22210.1"/>
    <property type="molecule type" value="Genomic_DNA"/>
</dbReference>
<dbReference type="GO" id="GO:0005524">
    <property type="term" value="F:ATP binding"/>
    <property type="evidence" value="ECO:0007669"/>
    <property type="project" value="UniProtKB-KW"/>
</dbReference>
<evidence type="ECO:0000256" key="4">
    <source>
        <dbReference type="ARBA" id="ARBA00022840"/>
    </source>
</evidence>
<dbReference type="SMART" id="SM00382">
    <property type="entry name" value="AAA"/>
    <property type="match status" value="1"/>
</dbReference>
<dbReference type="AlphaFoldDB" id="A0A1M5R7Z4"/>
<dbReference type="RefSeq" id="WP_073184063.1">
    <property type="nucleotide sequence ID" value="NZ_FQXI01000004.1"/>
</dbReference>